<comment type="caution">
    <text evidence="2">The sequence shown here is derived from an EMBL/GenBank/DDBJ whole genome shotgun (WGS) entry which is preliminary data.</text>
</comment>
<evidence type="ECO:0000256" key="1">
    <source>
        <dbReference type="SAM" id="MobiDB-lite"/>
    </source>
</evidence>
<gene>
    <name evidence="2" type="ORF">PF010_g30013</name>
</gene>
<protein>
    <recommendedName>
        <fullName evidence="4">DDE Tnp4 domain-containing protein</fullName>
    </recommendedName>
</protein>
<name>A0A6G0JLJ7_9STRA</name>
<evidence type="ECO:0000313" key="2">
    <source>
        <dbReference type="EMBL" id="KAE9060939.1"/>
    </source>
</evidence>
<dbReference type="InterPro" id="IPR006912">
    <property type="entry name" value="Harbinger_derived_prot"/>
</dbReference>
<feature type="region of interest" description="Disordered" evidence="1">
    <location>
        <begin position="42"/>
        <end position="70"/>
    </location>
</feature>
<dbReference type="EMBL" id="QXFX01005369">
    <property type="protein sequence ID" value="KAE9060939.1"/>
    <property type="molecule type" value="Genomic_DNA"/>
</dbReference>
<dbReference type="PANTHER" id="PTHR47150:SF5">
    <property type="entry name" value="OS07G0546750 PROTEIN"/>
    <property type="match status" value="1"/>
</dbReference>
<feature type="non-terminal residue" evidence="2">
    <location>
        <position position="1"/>
    </location>
</feature>
<organism evidence="2 3">
    <name type="scientific">Phytophthora fragariae</name>
    <dbReference type="NCBI Taxonomy" id="53985"/>
    <lineage>
        <taxon>Eukaryota</taxon>
        <taxon>Sar</taxon>
        <taxon>Stramenopiles</taxon>
        <taxon>Oomycota</taxon>
        <taxon>Peronosporomycetes</taxon>
        <taxon>Peronosporales</taxon>
        <taxon>Peronosporaceae</taxon>
        <taxon>Phytophthora</taxon>
    </lineage>
</organism>
<dbReference type="Pfam" id="PF04827">
    <property type="entry name" value="Plant_tran"/>
    <property type="match status" value="1"/>
</dbReference>
<dbReference type="AlphaFoldDB" id="A0A6G0JLJ7"/>
<feature type="compositionally biased region" description="Basic and acidic residues" evidence="1">
    <location>
        <begin position="59"/>
        <end position="70"/>
    </location>
</feature>
<sequence length="448" mass="51542">LEHLQRAGGAPTLCARNEMEWGFQQAFVDMDDSDDEYYLTYMATDSRNEPPHKRRKHGGSGERRSANKEREREIWGARLMKHYFGENPTYNDKDFRRSFRMRRNLFETIVSTLVEDDESDYFVQRPDATGKLGFLPEQKVTCAMRMLAYGASADQLDELIRMGESTVLETLKHFCENVIRLLGPEHLRKPTKDDLETLLAENASREFPGMIGSLDCMHWTWKNCPTAWQGAFQGKEKVSTVILEAVASKSLWIWHAFYGMPGANNDLNVLERSPLLNDLVNGVAPEVRFTVNGADYNQAYYLTDGIYPPWAIFQSSISAPQGNKRKRYATEQEAVRKDVERTFGVLQQRFRILALPCKLWKVDAMNDVMLACIILHNMIVEDELPFDGLSNDYLFEDNWVSPVQSSLANECPVTTIARALSAIEDEEVHYELRNDLIEHIWRRFGESN</sequence>
<evidence type="ECO:0000313" key="3">
    <source>
        <dbReference type="Proteomes" id="UP000488956"/>
    </source>
</evidence>
<dbReference type="PANTHER" id="PTHR47150">
    <property type="entry name" value="OS12G0169200 PROTEIN"/>
    <property type="match status" value="1"/>
</dbReference>
<evidence type="ECO:0008006" key="4">
    <source>
        <dbReference type="Google" id="ProtNLM"/>
    </source>
</evidence>
<reference evidence="2 3" key="1">
    <citation type="submission" date="2018-09" db="EMBL/GenBank/DDBJ databases">
        <title>Genomic investigation of the strawberry pathogen Phytophthora fragariae indicates pathogenicity is determined by transcriptional variation in three key races.</title>
        <authorList>
            <person name="Adams T.M."/>
            <person name="Armitage A.D."/>
            <person name="Sobczyk M.K."/>
            <person name="Bates H.J."/>
            <person name="Dunwell J.M."/>
            <person name="Nellist C.F."/>
            <person name="Harrison R.J."/>
        </authorList>
    </citation>
    <scope>NUCLEOTIDE SEQUENCE [LARGE SCALE GENOMIC DNA]</scope>
    <source>
        <strain evidence="2 3">ONT-3</strain>
    </source>
</reference>
<proteinExistence type="predicted"/>
<accession>A0A6G0JLJ7</accession>
<dbReference type="Proteomes" id="UP000488956">
    <property type="component" value="Unassembled WGS sequence"/>
</dbReference>